<reference evidence="1 2" key="1">
    <citation type="journal article" date="2019" name="Commun. Biol.">
        <title>The bagworm genome reveals a unique fibroin gene that provides high tensile strength.</title>
        <authorList>
            <person name="Kono N."/>
            <person name="Nakamura H."/>
            <person name="Ohtoshi R."/>
            <person name="Tomita M."/>
            <person name="Numata K."/>
            <person name="Arakawa K."/>
        </authorList>
    </citation>
    <scope>NUCLEOTIDE SEQUENCE [LARGE SCALE GENOMIC DNA]</scope>
</reference>
<sequence length="117" mass="12894">MSGKEIDASQAERLGRLSIACSVFSLARSAQAERDNESCFFVHEAGVHRFIRRQHVKRKESGWPSPESSLAEFAPSVAYMASDTAPKDRLIEEAGYPGRVSREGGILRSQLATRLDA</sequence>
<dbReference type="Proteomes" id="UP000299102">
    <property type="component" value="Unassembled WGS sequence"/>
</dbReference>
<protein>
    <submittedName>
        <fullName evidence="1">Uncharacterized protein</fullName>
    </submittedName>
</protein>
<evidence type="ECO:0000313" key="2">
    <source>
        <dbReference type="Proteomes" id="UP000299102"/>
    </source>
</evidence>
<dbReference type="AlphaFoldDB" id="A0A4C1XW22"/>
<comment type="caution">
    <text evidence="1">The sequence shown here is derived from an EMBL/GenBank/DDBJ whole genome shotgun (WGS) entry which is preliminary data.</text>
</comment>
<name>A0A4C1XW22_EUMVA</name>
<proteinExistence type="predicted"/>
<accession>A0A4C1XW22</accession>
<evidence type="ECO:0000313" key="1">
    <source>
        <dbReference type="EMBL" id="GBP67293.1"/>
    </source>
</evidence>
<organism evidence="1 2">
    <name type="scientific">Eumeta variegata</name>
    <name type="common">Bagworm moth</name>
    <name type="synonym">Eumeta japonica</name>
    <dbReference type="NCBI Taxonomy" id="151549"/>
    <lineage>
        <taxon>Eukaryota</taxon>
        <taxon>Metazoa</taxon>
        <taxon>Ecdysozoa</taxon>
        <taxon>Arthropoda</taxon>
        <taxon>Hexapoda</taxon>
        <taxon>Insecta</taxon>
        <taxon>Pterygota</taxon>
        <taxon>Neoptera</taxon>
        <taxon>Endopterygota</taxon>
        <taxon>Lepidoptera</taxon>
        <taxon>Glossata</taxon>
        <taxon>Ditrysia</taxon>
        <taxon>Tineoidea</taxon>
        <taxon>Psychidae</taxon>
        <taxon>Oiketicinae</taxon>
        <taxon>Eumeta</taxon>
    </lineage>
</organism>
<gene>
    <name evidence="1" type="ORF">EVAR_43804_1</name>
</gene>
<keyword evidence="2" id="KW-1185">Reference proteome</keyword>
<dbReference type="EMBL" id="BGZK01000979">
    <property type="protein sequence ID" value="GBP67293.1"/>
    <property type="molecule type" value="Genomic_DNA"/>
</dbReference>
<dbReference type="OrthoDB" id="6931130at2759"/>